<dbReference type="Proteomes" id="UP000053864">
    <property type="component" value="Unassembled WGS sequence"/>
</dbReference>
<accession>W2JQH7</accession>
<proteinExistence type="predicted"/>
<name>W2JQH7_PHYNI</name>
<organism evidence="1 2">
    <name type="scientific">Phytophthora nicotianae</name>
    <name type="common">Potato buckeye rot agent</name>
    <name type="synonym">Phytophthora parasitica</name>
    <dbReference type="NCBI Taxonomy" id="4792"/>
    <lineage>
        <taxon>Eukaryota</taxon>
        <taxon>Sar</taxon>
        <taxon>Stramenopiles</taxon>
        <taxon>Oomycota</taxon>
        <taxon>Peronosporomycetes</taxon>
        <taxon>Peronosporales</taxon>
        <taxon>Peronosporaceae</taxon>
        <taxon>Phytophthora</taxon>
    </lineage>
</organism>
<reference evidence="1 2" key="1">
    <citation type="submission" date="2013-11" db="EMBL/GenBank/DDBJ databases">
        <title>The Genome Sequence of Phytophthora parasitica CJ05E6.</title>
        <authorList>
            <consortium name="The Broad Institute Genomics Platform"/>
            <person name="Russ C."/>
            <person name="Tyler B."/>
            <person name="Panabieres F."/>
            <person name="Shan W."/>
            <person name="Tripathy S."/>
            <person name="Grunwald N."/>
            <person name="Machado M."/>
            <person name="Johnson C.S."/>
            <person name="Arredondo F."/>
            <person name="Hong C."/>
            <person name="Coffey M."/>
            <person name="Young S.K."/>
            <person name="Zeng Q."/>
            <person name="Gargeya S."/>
            <person name="Fitzgerald M."/>
            <person name="Abouelleil A."/>
            <person name="Alvarado L."/>
            <person name="Chapman S.B."/>
            <person name="Gainer-Dewar J."/>
            <person name="Goldberg J."/>
            <person name="Griggs A."/>
            <person name="Gujja S."/>
            <person name="Hansen M."/>
            <person name="Howarth C."/>
            <person name="Imamovic A."/>
            <person name="Ireland A."/>
            <person name="Larimer J."/>
            <person name="McCowan C."/>
            <person name="Murphy C."/>
            <person name="Pearson M."/>
            <person name="Poon T.W."/>
            <person name="Priest M."/>
            <person name="Roberts A."/>
            <person name="Saif S."/>
            <person name="Shea T."/>
            <person name="Sykes S."/>
            <person name="Wortman J."/>
            <person name="Nusbaum C."/>
            <person name="Birren B."/>
        </authorList>
    </citation>
    <scope>NUCLEOTIDE SEQUENCE [LARGE SCALE GENOMIC DNA]</scope>
    <source>
        <strain evidence="1 2">CJ05E6</strain>
    </source>
</reference>
<gene>
    <name evidence="1" type="ORF">L916_01786</name>
</gene>
<evidence type="ECO:0000313" key="2">
    <source>
        <dbReference type="Proteomes" id="UP000053864"/>
    </source>
</evidence>
<evidence type="ECO:0000313" key="1">
    <source>
        <dbReference type="EMBL" id="ETL48626.1"/>
    </source>
</evidence>
<protein>
    <submittedName>
        <fullName evidence="1">Uncharacterized protein</fullName>
    </submittedName>
</protein>
<sequence length="35" mass="3797">MGKLLGMGSPKRINSTVLRNSLDVIPLKILPTSDM</sequence>
<dbReference type="AlphaFoldDB" id="W2JQH7"/>
<dbReference type="EMBL" id="KI670847">
    <property type="protein sequence ID" value="ETL48626.1"/>
    <property type="molecule type" value="Genomic_DNA"/>
</dbReference>